<protein>
    <submittedName>
        <fullName evidence="8">ATP-dependent helicase HrpB</fullName>
    </submittedName>
</protein>
<proteinExistence type="predicted"/>
<comment type="caution">
    <text evidence="8">The sequence shown here is derived from an EMBL/GenBank/DDBJ whole genome shotgun (WGS) entry which is preliminary data.</text>
</comment>
<dbReference type="Pfam" id="PF00271">
    <property type="entry name" value="Helicase_C"/>
    <property type="match status" value="1"/>
</dbReference>
<evidence type="ECO:0000313" key="8">
    <source>
        <dbReference type="EMBL" id="GAA2731770.1"/>
    </source>
</evidence>
<dbReference type="InterPro" id="IPR001650">
    <property type="entry name" value="Helicase_C-like"/>
</dbReference>
<accession>A0ABP6GUX3</accession>
<dbReference type="InterPro" id="IPR014001">
    <property type="entry name" value="Helicase_ATP-bd"/>
</dbReference>
<dbReference type="InterPro" id="IPR027417">
    <property type="entry name" value="P-loop_NTPase"/>
</dbReference>
<dbReference type="PANTHER" id="PTHR43519:SF1">
    <property type="entry name" value="ATP-DEPENDENT RNA HELICASE HRPB"/>
    <property type="match status" value="1"/>
</dbReference>
<dbReference type="GO" id="GO:0004386">
    <property type="term" value="F:helicase activity"/>
    <property type="evidence" value="ECO:0007669"/>
    <property type="project" value="UniProtKB-KW"/>
</dbReference>
<dbReference type="InterPro" id="IPR011545">
    <property type="entry name" value="DEAD/DEAH_box_helicase_dom"/>
</dbReference>
<keyword evidence="4" id="KW-0067">ATP-binding</keyword>
<evidence type="ECO:0000259" key="6">
    <source>
        <dbReference type="PROSITE" id="PS51192"/>
    </source>
</evidence>
<dbReference type="SUPFAM" id="SSF52540">
    <property type="entry name" value="P-loop containing nucleoside triphosphate hydrolases"/>
    <property type="match status" value="1"/>
</dbReference>
<dbReference type="Gene3D" id="1.20.120.1080">
    <property type="match status" value="1"/>
</dbReference>
<dbReference type="Pfam" id="PF00270">
    <property type="entry name" value="DEAD"/>
    <property type="match status" value="1"/>
</dbReference>
<dbReference type="SMART" id="SM00847">
    <property type="entry name" value="HA2"/>
    <property type="match status" value="1"/>
</dbReference>
<dbReference type="InterPro" id="IPR010225">
    <property type="entry name" value="HrpB"/>
</dbReference>
<keyword evidence="2" id="KW-0378">Hydrolase</keyword>
<name>A0ABP6GUX3_9ACTN</name>
<evidence type="ECO:0000256" key="5">
    <source>
        <dbReference type="SAM" id="MobiDB-lite"/>
    </source>
</evidence>
<dbReference type="Pfam" id="PF08482">
    <property type="entry name" value="HrpB_C"/>
    <property type="match status" value="1"/>
</dbReference>
<evidence type="ECO:0000256" key="4">
    <source>
        <dbReference type="ARBA" id="ARBA00022840"/>
    </source>
</evidence>
<evidence type="ECO:0000259" key="7">
    <source>
        <dbReference type="PROSITE" id="PS51194"/>
    </source>
</evidence>
<evidence type="ECO:0000313" key="9">
    <source>
        <dbReference type="Proteomes" id="UP001501842"/>
    </source>
</evidence>
<keyword evidence="1" id="KW-0547">Nucleotide-binding</keyword>
<dbReference type="CDD" id="cd18791">
    <property type="entry name" value="SF2_C_RHA"/>
    <property type="match status" value="1"/>
</dbReference>
<reference evidence="9" key="1">
    <citation type="journal article" date="2019" name="Int. J. Syst. Evol. Microbiol.">
        <title>The Global Catalogue of Microorganisms (GCM) 10K type strain sequencing project: providing services to taxonomists for standard genome sequencing and annotation.</title>
        <authorList>
            <consortium name="The Broad Institute Genomics Platform"/>
            <consortium name="The Broad Institute Genome Sequencing Center for Infectious Disease"/>
            <person name="Wu L."/>
            <person name="Ma J."/>
        </authorList>
    </citation>
    <scope>NUCLEOTIDE SEQUENCE [LARGE SCALE GENOMIC DNA]</scope>
    <source>
        <strain evidence="9">JCM 8201</strain>
    </source>
</reference>
<dbReference type="SMART" id="SM00487">
    <property type="entry name" value="DEXDc"/>
    <property type="match status" value="1"/>
</dbReference>
<dbReference type="InterPro" id="IPR007502">
    <property type="entry name" value="Helicase-assoc_dom"/>
</dbReference>
<dbReference type="InterPro" id="IPR003593">
    <property type="entry name" value="AAA+_ATPase"/>
</dbReference>
<dbReference type="PANTHER" id="PTHR43519">
    <property type="entry name" value="ATP-DEPENDENT RNA HELICASE HRPB"/>
    <property type="match status" value="1"/>
</dbReference>
<dbReference type="RefSeq" id="WP_344452955.1">
    <property type="nucleotide sequence ID" value="NZ_BAAATZ010000020.1"/>
</dbReference>
<dbReference type="SMART" id="SM00382">
    <property type="entry name" value="AAA"/>
    <property type="match status" value="1"/>
</dbReference>
<dbReference type="InterPro" id="IPR013689">
    <property type="entry name" value="RNA_helicase_ATP-dep_HrpB_C"/>
</dbReference>
<dbReference type="PIRSF" id="PIRSF005496">
    <property type="entry name" value="ATP_hel_hrpB"/>
    <property type="match status" value="1"/>
</dbReference>
<dbReference type="Proteomes" id="UP001501842">
    <property type="component" value="Unassembled WGS sequence"/>
</dbReference>
<feature type="region of interest" description="Disordered" evidence="5">
    <location>
        <begin position="794"/>
        <end position="816"/>
    </location>
</feature>
<gene>
    <name evidence="8" type="primary">hrpB</name>
    <name evidence="8" type="ORF">GCM10010439_48030</name>
</gene>
<sequence>MRGGELPIREALPRLKAAVASGTAVLTAPPGTGKTTLVPLALAGLLGGGPAARVLVAEPRRIAARAAARRMAWMLEEPVGARIGFTVRGEHRPGSRVEAVTTGVLLQRLQRDPELAGIDVVVVDECHERHLDADTALAFLLEVRQTLRPDLKVVAASATADAARWSALLEDAPVVEAASVPHPLAVVWAPPARAGAPAHGTRVEPAFLDHVALTVRRAWDEREGDVLCFLPGVGELRRVAGALSGLPVLQLHGQAPAEVQDAALSGSAGRRVILATSVAESSLTLPGIRVVVDSGLAREPRTDHARGLGALTTVRASRATAEQRAGRAAREAPGTVYRCWHESERLAPWPQPEIALADLTPFALHLACWGTSDPAELALLTRPPEAALSAARTTLRGLGALDGDGRVTARGRRLNGLGLHPRLARALLDASPRTGSRRAAEFVALLSEPPPSGSPEDLVAAWHRLRGQPRWKAEARRLRAALPRHDGPEPSEGLPDEAAAGLVVALAFPERVARVRATGGHLMASGTGATVPGALARASWLAVAVADRPVGAASARVRQAVEIDEATAREAAAALLAVRREAVWEGGAVKAREVECLGAIELSSRPVEPDPETAREAVLAGLRESGADFLSWSEEARRLRERLEFLRRELGEPWPAVDDAALTERTAERLAEAFANGGARAGRARLAAGDLLRGMLPWPEAARLEELAPERITVPSGSRIRVDYSGENPVLAAKLQELFGWARTPALAGGRVPLGVHLLSPAGRPAAVTSDLESFWREGYRAVRADLRGRYPRHPWPEDPVSAVPTARTNRALRGR</sequence>
<dbReference type="PROSITE" id="PS51194">
    <property type="entry name" value="HELICASE_CTER"/>
    <property type="match status" value="1"/>
</dbReference>
<dbReference type="NCBIfam" id="TIGR01970">
    <property type="entry name" value="DEAH_box_HrpB"/>
    <property type="match status" value="1"/>
</dbReference>
<dbReference type="SMART" id="SM00490">
    <property type="entry name" value="HELICc"/>
    <property type="match status" value="1"/>
</dbReference>
<evidence type="ECO:0000256" key="2">
    <source>
        <dbReference type="ARBA" id="ARBA00022801"/>
    </source>
</evidence>
<organism evidence="8 9">
    <name type="scientific">Actinocorallia aurantiaca</name>
    <dbReference type="NCBI Taxonomy" id="46204"/>
    <lineage>
        <taxon>Bacteria</taxon>
        <taxon>Bacillati</taxon>
        <taxon>Actinomycetota</taxon>
        <taxon>Actinomycetes</taxon>
        <taxon>Streptosporangiales</taxon>
        <taxon>Thermomonosporaceae</taxon>
        <taxon>Actinocorallia</taxon>
    </lineage>
</organism>
<dbReference type="EMBL" id="BAAATZ010000020">
    <property type="protein sequence ID" value="GAA2731770.1"/>
    <property type="molecule type" value="Genomic_DNA"/>
</dbReference>
<keyword evidence="3 8" id="KW-0347">Helicase</keyword>
<evidence type="ECO:0000256" key="1">
    <source>
        <dbReference type="ARBA" id="ARBA00022741"/>
    </source>
</evidence>
<feature type="domain" description="Helicase ATP-binding" evidence="6">
    <location>
        <begin position="15"/>
        <end position="178"/>
    </location>
</feature>
<dbReference type="PROSITE" id="PS51192">
    <property type="entry name" value="HELICASE_ATP_BIND_1"/>
    <property type="match status" value="1"/>
</dbReference>
<feature type="domain" description="Helicase C-terminal" evidence="7">
    <location>
        <begin position="214"/>
        <end position="370"/>
    </location>
</feature>
<evidence type="ECO:0000256" key="3">
    <source>
        <dbReference type="ARBA" id="ARBA00022806"/>
    </source>
</evidence>
<keyword evidence="9" id="KW-1185">Reference proteome</keyword>
<dbReference type="Gene3D" id="3.40.50.300">
    <property type="entry name" value="P-loop containing nucleotide triphosphate hydrolases"/>
    <property type="match status" value="2"/>
</dbReference>